<dbReference type="InterPro" id="IPR024213">
    <property type="entry name" value="DUF3822"/>
</dbReference>
<dbReference type="CDD" id="cd24013">
    <property type="entry name" value="ASKHA_ATPase_BT3980-like"/>
    <property type="match status" value="1"/>
</dbReference>
<dbReference type="Gene3D" id="3.30.420.260">
    <property type="match status" value="1"/>
</dbReference>
<dbReference type="Gene3D" id="3.30.420.250">
    <property type="match status" value="1"/>
</dbReference>
<gene>
    <name evidence="1" type="ORF">ACFFK8_13280</name>
</gene>
<evidence type="ECO:0000313" key="1">
    <source>
        <dbReference type="EMBL" id="MFB9898734.1"/>
    </source>
</evidence>
<comment type="caution">
    <text evidence="1">The sequence shown here is derived from an EMBL/GenBank/DDBJ whole genome shotgun (WGS) entry which is preliminary data.</text>
</comment>
<protein>
    <submittedName>
        <fullName evidence="1">DUF3822 family protein</fullName>
    </submittedName>
</protein>
<accession>A0ABV5ZQA0</accession>
<name>A0ABV5ZQA0_9BACT</name>
<proteinExistence type="predicted"/>
<dbReference type="Pfam" id="PF12864">
    <property type="entry name" value="DUF3822"/>
    <property type="match status" value="1"/>
</dbReference>
<keyword evidence="2" id="KW-1185">Reference proteome</keyword>
<organism evidence="1 2">
    <name type="scientific">Hallella seregens ATCC 51272</name>
    <dbReference type="NCBI Taxonomy" id="1336250"/>
    <lineage>
        <taxon>Bacteria</taxon>
        <taxon>Pseudomonadati</taxon>
        <taxon>Bacteroidota</taxon>
        <taxon>Bacteroidia</taxon>
        <taxon>Bacteroidales</taxon>
        <taxon>Prevotellaceae</taxon>
        <taxon>Hallella</taxon>
    </lineage>
</organism>
<sequence length="264" mass="30156">MDNNKPPRMTIRVSKGSLAFAIADKAAKEQIVYRPYTAKSGVSMAANLREAFKTSDLLQRDTYRAQLLVDSPSLLIPIEEYEEGHGDTLYQHSFPDTEGCYVESRILPDLNAVALFAVNKDLRLVVDDHYKDVKVLPIMQPVWSYLHHRSFIGTRRKLYAHFHDHRLEVFSFERNRFVFCNSFPAKHTQDAVYFILFVWKQLALDQLKDELYLSGAIVDHGQLTAALQQHVKKVSTINPGADFNRAPMTAIRGIPFDLLALYLG</sequence>
<evidence type="ECO:0000313" key="2">
    <source>
        <dbReference type="Proteomes" id="UP001589688"/>
    </source>
</evidence>
<reference evidence="1 2" key="1">
    <citation type="submission" date="2024-09" db="EMBL/GenBank/DDBJ databases">
        <authorList>
            <person name="Sun Q."/>
            <person name="Mori K."/>
        </authorList>
    </citation>
    <scope>NUCLEOTIDE SEQUENCE [LARGE SCALE GENOMIC DNA]</scope>
    <source>
        <strain evidence="1 2">ATCC 51272</strain>
    </source>
</reference>
<dbReference type="Proteomes" id="UP001589688">
    <property type="component" value="Unassembled WGS sequence"/>
</dbReference>
<dbReference type="RefSeq" id="WP_027952254.1">
    <property type="nucleotide sequence ID" value="NZ_JADU01000015.1"/>
</dbReference>
<dbReference type="EMBL" id="JBHLZF010000002">
    <property type="protein sequence ID" value="MFB9898734.1"/>
    <property type="molecule type" value="Genomic_DNA"/>
</dbReference>